<dbReference type="EMBL" id="JBDODL010004314">
    <property type="protein sequence ID" value="MES1923005.1"/>
    <property type="molecule type" value="Genomic_DNA"/>
</dbReference>
<reference evidence="2 3" key="1">
    <citation type="journal article" date="2024" name="BMC Biol.">
        <title>Comparative genomics of Ascetosporea gives new insight into the evolutionary basis for animal parasitism in Rhizaria.</title>
        <authorList>
            <person name="Hiltunen Thoren M."/>
            <person name="Onut-Brannstrom I."/>
            <person name="Alfjorden A."/>
            <person name="Peckova H."/>
            <person name="Swords F."/>
            <person name="Hooper C."/>
            <person name="Holzer A.S."/>
            <person name="Bass D."/>
            <person name="Burki F."/>
        </authorList>
    </citation>
    <scope>NUCLEOTIDE SEQUENCE [LARGE SCALE GENOMIC DNA]</scope>
    <source>
        <strain evidence="2">20-A016</strain>
    </source>
</reference>
<gene>
    <name evidence="2" type="ORF">MHBO_004539</name>
</gene>
<feature type="domain" description="Rho-GAP" evidence="1">
    <location>
        <begin position="1"/>
        <end position="130"/>
    </location>
</feature>
<comment type="caution">
    <text evidence="2">The sequence shown here is derived from an EMBL/GenBank/DDBJ whole genome shotgun (WGS) entry which is preliminary data.</text>
</comment>
<feature type="non-terminal residue" evidence="2">
    <location>
        <position position="130"/>
    </location>
</feature>
<proteinExistence type="predicted"/>
<dbReference type="InterPro" id="IPR008936">
    <property type="entry name" value="Rho_GTPase_activation_prot"/>
</dbReference>
<feature type="non-terminal residue" evidence="2">
    <location>
        <position position="1"/>
    </location>
</feature>
<organism evidence="2 3">
    <name type="scientific">Bonamia ostreae</name>
    <dbReference type="NCBI Taxonomy" id="126728"/>
    <lineage>
        <taxon>Eukaryota</taxon>
        <taxon>Sar</taxon>
        <taxon>Rhizaria</taxon>
        <taxon>Endomyxa</taxon>
        <taxon>Ascetosporea</taxon>
        <taxon>Haplosporida</taxon>
        <taxon>Bonamia</taxon>
    </lineage>
</organism>
<sequence length="130" mass="14882">SFDKSSFEKIDQKITLVLQECLDTDKAFPSDTEAKNVLYLLARFLKYLPEPLFPLKYLYTQNKPGTVTELLNEAILKIDEVRRVNLMHILVTLKNIVAGKQSGFRANVVARFVYPIFRVKPTAQKFNSAS</sequence>
<dbReference type="SUPFAM" id="SSF48350">
    <property type="entry name" value="GTPase activation domain, GAP"/>
    <property type="match status" value="1"/>
</dbReference>
<evidence type="ECO:0000259" key="1">
    <source>
        <dbReference type="PROSITE" id="PS50238"/>
    </source>
</evidence>
<accession>A0ABV2ATL1</accession>
<evidence type="ECO:0000313" key="2">
    <source>
        <dbReference type="EMBL" id="MES1923005.1"/>
    </source>
</evidence>
<dbReference type="InterPro" id="IPR000198">
    <property type="entry name" value="RhoGAP_dom"/>
</dbReference>
<keyword evidence="3" id="KW-1185">Reference proteome</keyword>
<dbReference type="Gene3D" id="1.10.555.10">
    <property type="entry name" value="Rho GTPase activation protein"/>
    <property type="match status" value="1"/>
</dbReference>
<dbReference type="Proteomes" id="UP001439008">
    <property type="component" value="Unassembled WGS sequence"/>
</dbReference>
<protein>
    <recommendedName>
        <fullName evidence="1">Rho-GAP domain-containing protein</fullName>
    </recommendedName>
</protein>
<evidence type="ECO:0000313" key="3">
    <source>
        <dbReference type="Proteomes" id="UP001439008"/>
    </source>
</evidence>
<dbReference type="PROSITE" id="PS50238">
    <property type="entry name" value="RHOGAP"/>
    <property type="match status" value="1"/>
</dbReference>
<name>A0ABV2ATL1_9EUKA</name>